<feature type="non-terminal residue" evidence="1">
    <location>
        <position position="269"/>
    </location>
</feature>
<feature type="non-terminal residue" evidence="1">
    <location>
        <position position="1"/>
    </location>
</feature>
<comment type="caution">
    <text evidence="1">The sequence shown here is derived from an EMBL/GenBank/DDBJ whole genome shotgun (WGS) entry which is preliminary data.</text>
</comment>
<proteinExistence type="predicted"/>
<evidence type="ECO:0000313" key="1">
    <source>
        <dbReference type="EMBL" id="GAG02098.1"/>
    </source>
</evidence>
<reference evidence="1" key="1">
    <citation type="journal article" date="2014" name="Front. Microbiol.">
        <title>High frequency of phylogenetically diverse reductive dehalogenase-homologous genes in deep subseafloor sedimentary metagenomes.</title>
        <authorList>
            <person name="Kawai M."/>
            <person name="Futagami T."/>
            <person name="Toyoda A."/>
            <person name="Takaki Y."/>
            <person name="Nishi S."/>
            <person name="Hori S."/>
            <person name="Arai W."/>
            <person name="Tsubouchi T."/>
            <person name="Morono Y."/>
            <person name="Uchiyama I."/>
            <person name="Ito T."/>
            <person name="Fujiyama A."/>
            <person name="Inagaki F."/>
            <person name="Takami H."/>
        </authorList>
    </citation>
    <scope>NUCLEOTIDE SEQUENCE</scope>
    <source>
        <strain evidence="1">Expedition CK06-06</strain>
    </source>
</reference>
<dbReference type="EMBL" id="BARS01023935">
    <property type="protein sequence ID" value="GAG02098.1"/>
    <property type="molecule type" value="Genomic_DNA"/>
</dbReference>
<name>X0UP76_9ZZZZ</name>
<protein>
    <submittedName>
        <fullName evidence="1">Uncharacterized protein</fullName>
    </submittedName>
</protein>
<dbReference type="AlphaFoldDB" id="X0UP76"/>
<organism evidence="1">
    <name type="scientific">marine sediment metagenome</name>
    <dbReference type="NCBI Taxonomy" id="412755"/>
    <lineage>
        <taxon>unclassified sequences</taxon>
        <taxon>metagenomes</taxon>
        <taxon>ecological metagenomes</taxon>
    </lineage>
</organism>
<accession>X0UP76</accession>
<gene>
    <name evidence="1" type="ORF">S01H1_38067</name>
</gene>
<sequence length="269" mass="28845">YDVTAAAYVVQPTNLISDDNNIFRTPFVPLFVTADRYKLRFEFTDTTAGRILIVDKIGMSPDSNAALVPFEQKTVQRALATTATGVLGYSETESTGHAYRDSNGKYRLVFNIAATHDSDSSFIINIPGVVFDATASFFQSCSVASNIGTAVARAFTNPNSDGITLEYSAGVTSTRISGDVGLASKPDWFDANLDDNKVNLLTQDVVTQNSRMRLTFSGTTAAIAPNTELPWDVETDNEGGGFTLSAGLVICNFNGFVITTARINATANT</sequence>